<dbReference type="EMBL" id="BGZK01001655">
    <property type="protein sequence ID" value="GBP84032.1"/>
    <property type="molecule type" value="Genomic_DNA"/>
</dbReference>
<gene>
    <name evidence="2" type="ORF">EVAR_56880_1</name>
</gene>
<dbReference type="Proteomes" id="UP000299102">
    <property type="component" value="Unassembled WGS sequence"/>
</dbReference>
<feature type="region of interest" description="Disordered" evidence="1">
    <location>
        <begin position="1"/>
        <end position="26"/>
    </location>
</feature>
<evidence type="ECO:0000313" key="3">
    <source>
        <dbReference type="Proteomes" id="UP000299102"/>
    </source>
</evidence>
<feature type="compositionally biased region" description="Polar residues" evidence="1">
    <location>
        <begin position="1"/>
        <end position="11"/>
    </location>
</feature>
<organism evidence="2 3">
    <name type="scientific">Eumeta variegata</name>
    <name type="common">Bagworm moth</name>
    <name type="synonym">Eumeta japonica</name>
    <dbReference type="NCBI Taxonomy" id="151549"/>
    <lineage>
        <taxon>Eukaryota</taxon>
        <taxon>Metazoa</taxon>
        <taxon>Ecdysozoa</taxon>
        <taxon>Arthropoda</taxon>
        <taxon>Hexapoda</taxon>
        <taxon>Insecta</taxon>
        <taxon>Pterygota</taxon>
        <taxon>Neoptera</taxon>
        <taxon>Endopterygota</taxon>
        <taxon>Lepidoptera</taxon>
        <taxon>Glossata</taxon>
        <taxon>Ditrysia</taxon>
        <taxon>Tineoidea</taxon>
        <taxon>Psychidae</taxon>
        <taxon>Oiketicinae</taxon>
        <taxon>Eumeta</taxon>
    </lineage>
</organism>
<protein>
    <submittedName>
        <fullName evidence="2">Uncharacterized protein</fullName>
    </submittedName>
</protein>
<accession>A0A4C1Z9N8</accession>
<evidence type="ECO:0000256" key="1">
    <source>
        <dbReference type="SAM" id="MobiDB-lite"/>
    </source>
</evidence>
<feature type="compositionally biased region" description="Basic and acidic residues" evidence="1">
    <location>
        <begin position="13"/>
        <end position="26"/>
    </location>
</feature>
<reference evidence="2 3" key="1">
    <citation type="journal article" date="2019" name="Commun. Biol.">
        <title>The bagworm genome reveals a unique fibroin gene that provides high tensile strength.</title>
        <authorList>
            <person name="Kono N."/>
            <person name="Nakamura H."/>
            <person name="Ohtoshi R."/>
            <person name="Tomita M."/>
            <person name="Numata K."/>
            <person name="Arakawa K."/>
        </authorList>
    </citation>
    <scope>NUCLEOTIDE SEQUENCE [LARGE SCALE GENOMIC DNA]</scope>
</reference>
<name>A0A4C1Z9N8_EUMVA</name>
<proteinExistence type="predicted"/>
<sequence length="179" mass="20366">MYKRGSSSTSVLDRYREEQRDQGQERKRNRFIIKKKKLVVRCVFAVREYGTESRMRLRSGSWSITSSLDIKFERIRDNQYLFCCNRLQAESNRIPPLSCDQKRIDMNHGLCTHPSFRCACTLTNYRTVGTFWRDNSAETKQESCAVGALKPCLGGAAASLTAAAATSKSRPYEDAADLC</sequence>
<keyword evidence="3" id="KW-1185">Reference proteome</keyword>
<dbReference type="AlphaFoldDB" id="A0A4C1Z9N8"/>
<evidence type="ECO:0000313" key="2">
    <source>
        <dbReference type="EMBL" id="GBP84032.1"/>
    </source>
</evidence>
<comment type="caution">
    <text evidence="2">The sequence shown here is derived from an EMBL/GenBank/DDBJ whole genome shotgun (WGS) entry which is preliminary data.</text>
</comment>